<comment type="caution">
    <text evidence="1">The sequence shown here is derived from an EMBL/GenBank/DDBJ whole genome shotgun (WGS) entry which is preliminary data.</text>
</comment>
<evidence type="ECO:0000313" key="2">
    <source>
        <dbReference type="Proteomes" id="UP001142610"/>
    </source>
</evidence>
<dbReference type="RefSeq" id="WP_256619835.1">
    <property type="nucleotide sequence ID" value="NZ_JANIBC010000009.1"/>
</dbReference>
<name>A0A9X2RIF6_9PROT</name>
<accession>A0A9X2RIF6</accession>
<dbReference type="Proteomes" id="UP001142610">
    <property type="component" value="Unassembled WGS sequence"/>
</dbReference>
<sequence length="130" mass="14400">MNVLFAAIVTLLTQEPFITWTDGIVYGPMEVHRGQFVKGLEAYDFIPFGESRGWLVRAIDDNVRSDLEGNGKSGVRDIVLKSRVAASQDQVLRATGAWSDWQGMAAERWILVADVISSNTPHSTSFCDQP</sequence>
<proteinExistence type="predicted"/>
<dbReference type="EMBL" id="JANIBC010000009">
    <property type="protein sequence ID" value="MCQ8185939.1"/>
    <property type="molecule type" value="Genomic_DNA"/>
</dbReference>
<organism evidence="1 2">
    <name type="scientific">Parvularcula maris</name>
    <dbReference type="NCBI Taxonomy" id="2965077"/>
    <lineage>
        <taxon>Bacteria</taxon>
        <taxon>Pseudomonadati</taxon>
        <taxon>Pseudomonadota</taxon>
        <taxon>Alphaproteobacteria</taxon>
        <taxon>Parvularculales</taxon>
        <taxon>Parvularculaceae</taxon>
        <taxon>Parvularcula</taxon>
    </lineage>
</organism>
<keyword evidence="2" id="KW-1185">Reference proteome</keyword>
<protein>
    <submittedName>
        <fullName evidence="1">Uncharacterized protein</fullName>
    </submittedName>
</protein>
<evidence type="ECO:0000313" key="1">
    <source>
        <dbReference type="EMBL" id="MCQ8185939.1"/>
    </source>
</evidence>
<reference evidence="1" key="1">
    <citation type="submission" date="2022-07" db="EMBL/GenBank/DDBJ databases">
        <title>Parvularcula maris sp. nov., an algicidal bacterium isolated from seawater.</title>
        <authorList>
            <person name="Li F."/>
        </authorList>
    </citation>
    <scope>NUCLEOTIDE SEQUENCE</scope>
    <source>
        <strain evidence="1">BGMRC 0090</strain>
    </source>
</reference>
<dbReference type="AlphaFoldDB" id="A0A9X2RIF6"/>
<gene>
    <name evidence="1" type="ORF">NOG11_11115</name>
</gene>